<dbReference type="GO" id="GO:1990481">
    <property type="term" value="P:mRNA pseudouridine synthesis"/>
    <property type="evidence" value="ECO:0007669"/>
    <property type="project" value="TreeGrafter"/>
</dbReference>
<dbReference type="SUPFAM" id="SSF55120">
    <property type="entry name" value="Pseudouridine synthase"/>
    <property type="match status" value="1"/>
</dbReference>
<dbReference type="EC" id="5.4.99.25" evidence="5"/>
<dbReference type="CDD" id="cd02573">
    <property type="entry name" value="PseudoU_synth_EcTruB"/>
    <property type="match status" value="1"/>
</dbReference>
<feature type="domain" description="Pseudouridine synthase II N-terminal" evidence="6">
    <location>
        <begin position="23"/>
        <end position="170"/>
    </location>
</feature>
<comment type="function">
    <text evidence="5">Responsible for synthesis of pseudouridine from uracil-55 in the psi GC loop of transfer RNAs.</text>
</comment>
<dbReference type="AlphaFoldDB" id="A0A1G5RRW8"/>
<dbReference type="Gene3D" id="3.30.2350.10">
    <property type="entry name" value="Pseudouridine synthase"/>
    <property type="match status" value="1"/>
</dbReference>
<dbReference type="PANTHER" id="PTHR13767">
    <property type="entry name" value="TRNA-PSEUDOURIDINE SYNTHASE"/>
    <property type="match status" value="1"/>
</dbReference>
<dbReference type="Pfam" id="PF01509">
    <property type="entry name" value="TruB_N"/>
    <property type="match status" value="1"/>
</dbReference>
<dbReference type="NCBIfam" id="TIGR00431">
    <property type="entry name" value="TruB"/>
    <property type="match status" value="1"/>
</dbReference>
<evidence type="ECO:0000313" key="9">
    <source>
        <dbReference type="Proteomes" id="UP000199208"/>
    </source>
</evidence>
<accession>A0A1G5RRW8</accession>
<evidence type="ECO:0000259" key="6">
    <source>
        <dbReference type="Pfam" id="PF01509"/>
    </source>
</evidence>
<organism evidence="8 9">
    <name type="scientific">Acidaminobacter hydrogenoformans DSM 2784</name>
    <dbReference type="NCBI Taxonomy" id="1120920"/>
    <lineage>
        <taxon>Bacteria</taxon>
        <taxon>Bacillati</taxon>
        <taxon>Bacillota</taxon>
        <taxon>Clostridia</taxon>
        <taxon>Peptostreptococcales</taxon>
        <taxon>Acidaminobacteraceae</taxon>
        <taxon>Acidaminobacter</taxon>
    </lineage>
</organism>
<gene>
    <name evidence="5" type="primary">truB</name>
    <name evidence="8" type="ORF">SAMN03080599_00434</name>
</gene>
<feature type="active site" description="Nucleophile" evidence="5">
    <location>
        <position position="38"/>
    </location>
</feature>
<dbReference type="PANTHER" id="PTHR13767:SF2">
    <property type="entry name" value="PSEUDOURIDYLATE SYNTHASE TRUB1"/>
    <property type="match status" value="1"/>
</dbReference>
<dbReference type="InterPro" id="IPR014780">
    <property type="entry name" value="tRNA_psdUridine_synth_TruB"/>
</dbReference>
<evidence type="ECO:0000256" key="5">
    <source>
        <dbReference type="HAMAP-Rule" id="MF_01080"/>
    </source>
</evidence>
<dbReference type="RefSeq" id="WP_092589247.1">
    <property type="nucleotide sequence ID" value="NZ_FMWL01000002.1"/>
</dbReference>
<evidence type="ECO:0000256" key="2">
    <source>
        <dbReference type="ARBA" id="ARBA00005642"/>
    </source>
</evidence>
<evidence type="ECO:0000256" key="4">
    <source>
        <dbReference type="ARBA" id="ARBA00023235"/>
    </source>
</evidence>
<dbReference type="GO" id="GO:0003723">
    <property type="term" value="F:RNA binding"/>
    <property type="evidence" value="ECO:0007669"/>
    <property type="project" value="InterPro"/>
</dbReference>
<dbReference type="GO" id="GO:0160148">
    <property type="term" value="F:tRNA pseudouridine(55) synthase activity"/>
    <property type="evidence" value="ECO:0007669"/>
    <property type="project" value="UniProtKB-EC"/>
</dbReference>
<dbReference type="Proteomes" id="UP000199208">
    <property type="component" value="Unassembled WGS sequence"/>
</dbReference>
<evidence type="ECO:0000256" key="1">
    <source>
        <dbReference type="ARBA" id="ARBA00000385"/>
    </source>
</evidence>
<dbReference type="STRING" id="1120920.SAMN03080599_00434"/>
<evidence type="ECO:0000259" key="7">
    <source>
        <dbReference type="Pfam" id="PF16198"/>
    </source>
</evidence>
<comment type="catalytic activity">
    <reaction evidence="1 5">
        <text>uridine(55) in tRNA = pseudouridine(55) in tRNA</text>
        <dbReference type="Rhea" id="RHEA:42532"/>
        <dbReference type="Rhea" id="RHEA-COMP:10101"/>
        <dbReference type="Rhea" id="RHEA-COMP:10102"/>
        <dbReference type="ChEBI" id="CHEBI:65314"/>
        <dbReference type="ChEBI" id="CHEBI:65315"/>
        <dbReference type="EC" id="5.4.99.25"/>
    </reaction>
</comment>
<evidence type="ECO:0000256" key="3">
    <source>
        <dbReference type="ARBA" id="ARBA00022694"/>
    </source>
</evidence>
<reference evidence="8 9" key="1">
    <citation type="submission" date="2016-10" db="EMBL/GenBank/DDBJ databases">
        <authorList>
            <person name="de Groot N.N."/>
        </authorList>
    </citation>
    <scope>NUCLEOTIDE SEQUENCE [LARGE SCALE GENOMIC DNA]</scope>
    <source>
        <strain evidence="8 9">DSM 2784</strain>
    </source>
</reference>
<comment type="similarity">
    <text evidence="2 5">Belongs to the pseudouridine synthase TruB family. Type 1 subfamily.</text>
</comment>
<feature type="domain" description="tRNA pseudouridylate synthase B C-terminal" evidence="7">
    <location>
        <begin position="171"/>
        <end position="226"/>
    </location>
</feature>
<dbReference type="InterPro" id="IPR032819">
    <property type="entry name" value="TruB_C"/>
</dbReference>
<dbReference type="HAMAP" id="MF_01080">
    <property type="entry name" value="TruB_bact"/>
    <property type="match status" value="1"/>
</dbReference>
<sequence length="303" mass="33350">MNGILNVYKPAGMTSHDVVAILRRITRMKRIGHTGTLDPMATGVLPVCLGKATKIVEFLSSEDKAYRCAMCLGKVSDTQDIWGEVTSTEAPLPSEAAVRDTLISMVGEIEQIPPMYSAVKVGGRKLYELAREGIVIEREARIRWIRSIKILSIEKGNVVFDVVCSKGTYIRTLCHDVGQTLGCGAVMTALERTASGVFTLENAITLETLEAMDKTELEAALHSIDAPFRHLPLIHVDRRAGRLLRNGVKTDLTSWTRGLDRSVSEQFRIYEDTVFIGLGTWIGPEGKPTLEKLLISGDDHADI</sequence>
<evidence type="ECO:0000313" key="8">
    <source>
        <dbReference type="EMBL" id="SCZ76843.1"/>
    </source>
</evidence>
<protein>
    <recommendedName>
        <fullName evidence="5">tRNA pseudouridine synthase B</fullName>
        <ecNumber evidence="5">5.4.99.25</ecNumber>
    </recommendedName>
    <alternativeName>
        <fullName evidence="5">tRNA pseudouridine(55) synthase</fullName>
        <shortName evidence="5">Psi55 synthase</shortName>
    </alternativeName>
    <alternativeName>
        <fullName evidence="5">tRNA pseudouridylate synthase</fullName>
    </alternativeName>
    <alternativeName>
        <fullName evidence="5">tRNA-uridine isomerase</fullName>
    </alternativeName>
</protein>
<dbReference type="InterPro" id="IPR020103">
    <property type="entry name" value="PsdUridine_synth_cat_dom_sf"/>
</dbReference>
<name>A0A1G5RRW8_9FIRM</name>
<dbReference type="InterPro" id="IPR002501">
    <property type="entry name" value="PsdUridine_synth_N"/>
</dbReference>
<proteinExistence type="inferred from homology"/>
<dbReference type="Pfam" id="PF16198">
    <property type="entry name" value="TruB_C_2"/>
    <property type="match status" value="1"/>
</dbReference>
<dbReference type="OrthoDB" id="9802309at2"/>
<keyword evidence="3 5" id="KW-0819">tRNA processing</keyword>
<keyword evidence="4 5" id="KW-0413">Isomerase</keyword>
<keyword evidence="9" id="KW-1185">Reference proteome</keyword>
<dbReference type="GO" id="GO:0031119">
    <property type="term" value="P:tRNA pseudouridine synthesis"/>
    <property type="evidence" value="ECO:0007669"/>
    <property type="project" value="UniProtKB-UniRule"/>
</dbReference>
<dbReference type="EMBL" id="FMWL01000002">
    <property type="protein sequence ID" value="SCZ76843.1"/>
    <property type="molecule type" value="Genomic_DNA"/>
</dbReference>